<dbReference type="PANTHER" id="PTHR36152:SF1">
    <property type="entry name" value="UBIQUITIN-LIKE DOMAIN-CONTAINING PROTEIN"/>
    <property type="match status" value="1"/>
</dbReference>
<dbReference type="Proteomes" id="UP000239406">
    <property type="component" value="Unassembled WGS sequence"/>
</dbReference>
<dbReference type="AlphaFoldDB" id="A0A2S5T720"/>
<dbReference type="InterPro" id="IPR008514">
    <property type="entry name" value="T6SS_Hcp"/>
</dbReference>
<gene>
    <name evidence="1" type="ORF">C1702_04500</name>
    <name evidence="2" type="ORF">EV676_101354</name>
</gene>
<dbReference type="EMBL" id="SLXF01000001">
    <property type="protein sequence ID" value="TCP09775.1"/>
    <property type="molecule type" value="Genomic_DNA"/>
</dbReference>
<dbReference type="OrthoDB" id="5066999at2"/>
<reference evidence="2 4" key="2">
    <citation type="submission" date="2019-03" db="EMBL/GenBank/DDBJ databases">
        <title>Genomic Encyclopedia of Type Strains, Phase IV (KMG-IV): sequencing the most valuable type-strain genomes for metagenomic binning, comparative biology and taxonomic classification.</title>
        <authorList>
            <person name="Goeker M."/>
        </authorList>
    </citation>
    <scope>NUCLEOTIDE SEQUENCE [LARGE SCALE GENOMIC DNA]</scope>
    <source>
        <strain evidence="2 4">DSM 15264</strain>
    </source>
</reference>
<evidence type="ECO:0000313" key="1">
    <source>
        <dbReference type="EMBL" id="PPE70804.1"/>
    </source>
</evidence>
<keyword evidence="3" id="KW-1185">Reference proteome</keyword>
<proteinExistence type="predicted"/>
<evidence type="ECO:0000313" key="2">
    <source>
        <dbReference type="EMBL" id="TCP09775.1"/>
    </source>
</evidence>
<comment type="caution">
    <text evidence="1">The sequence shown here is derived from an EMBL/GenBank/DDBJ whole genome shotgun (WGS) entry which is preliminary data.</text>
</comment>
<evidence type="ECO:0000313" key="4">
    <source>
        <dbReference type="Proteomes" id="UP000294772"/>
    </source>
</evidence>
<dbReference type="InterPro" id="IPR036624">
    <property type="entry name" value="Hcp1-lik_sf"/>
</dbReference>
<sequence>MSLGDMFLKVEGTRSGIIRGEANDQAHRDEIDVFSWSWGMRSASAMGGAGAAAKTTVESLQLAKEVDAASTGLMAVMRNNELLKKVVLSVRKAGGQPIDYFVITLEDARITAYDVGTASEGSPRLVERLTFSFKKINVEYVGQDEKGQKKGGMNFAAEVS</sequence>
<evidence type="ECO:0000313" key="3">
    <source>
        <dbReference type="Proteomes" id="UP000239406"/>
    </source>
</evidence>
<dbReference type="SUPFAM" id="SSF141452">
    <property type="entry name" value="Hcp1-like"/>
    <property type="match status" value="1"/>
</dbReference>
<accession>A0A2S5T720</accession>
<dbReference type="Proteomes" id="UP000294772">
    <property type="component" value="Unassembled WGS sequence"/>
</dbReference>
<dbReference type="InterPro" id="IPR053165">
    <property type="entry name" value="HSI-I_assembly_Hcp1"/>
</dbReference>
<protein>
    <submittedName>
        <fullName evidence="2">Type VI secretion system secreted protein Hcp</fullName>
    </submittedName>
    <submittedName>
        <fullName evidence="1">Type VI secretion system tube protein Hcp</fullName>
    </submittedName>
</protein>
<name>A0A2S5T720_9BURK</name>
<dbReference type="Pfam" id="PF05638">
    <property type="entry name" value="T6SS_HCP"/>
    <property type="match status" value="1"/>
</dbReference>
<dbReference type="Gene3D" id="2.30.110.20">
    <property type="entry name" value="Hcp1-like"/>
    <property type="match status" value="1"/>
</dbReference>
<dbReference type="RefSeq" id="WP_104356495.1">
    <property type="nucleotide sequence ID" value="NZ_CALFFA010000022.1"/>
</dbReference>
<organism evidence="1 3">
    <name type="scientific">Caldimonas thermodepolymerans</name>
    <dbReference type="NCBI Taxonomy" id="215580"/>
    <lineage>
        <taxon>Bacteria</taxon>
        <taxon>Pseudomonadati</taxon>
        <taxon>Pseudomonadota</taxon>
        <taxon>Betaproteobacteria</taxon>
        <taxon>Burkholderiales</taxon>
        <taxon>Sphaerotilaceae</taxon>
        <taxon>Caldimonas</taxon>
    </lineage>
</organism>
<dbReference type="PANTHER" id="PTHR36152">
    <property type="entry name" value="CYTOPLASMIC PROTEIN-RELATED"/>
    <property type="match status" value="1"/>
</dbReference>
<reference evidence="1 3" key="1">
    <citation type="submission" date="2018-02" db="EMBL/GenBank/DDBJ databases">
        <title>Reclassifiation of [Polyangium] brachysporum DSM 7029 as Guopingzhaonella breviflexa gen. nov., sp. nov., a member of the family Comamonadaceae.</title>
        <authorList>
            <person name="Tang B."/>
        </authorList>
    </citation>
    <scope>NUCLEOTIDE SEQUENCE [LARGE SCALE GENOMIC DNA]</scope>
    <source>
        <strain evidence="1 3">DSM 15344</strain>
    </source>
</reference>
<dbReference type="EMBL" id="PSNY01000004">
    <property type="protein sequence ID" value="PPE70804.1"/>
    <property type="molecule type" value="Genomic_DNA"/>
</dbReference>